<reference evidence="3" key="2">
    <citation type="submission" date="2016-01" db="EMBL/GenBank/DDBJ databases">
        <title>Complete genome sequence of Agromyces aureus AR33T and comparison with related organisms.</title>
        <authorList>
            <person name="Corretto E."/>
            <person name="Antonielli L."/>
            <person name="Sessitsch A."/>
            <person name="Brader G."/>
        </authorList>
    </citation>
    <scope>NUCLEOTIDE SEQUENCE [LARGE SCALE GENOMIC DNA]</scope>
    <source>
        <strain evidence="3">AR33</strain>
    </source>
</reference>
<accession>A0A191WGE6</accession>
<keyword evidence="3" id="KW-1185">Reference proteome</keyword>
<dbReference type="EMBL" id="CP013979">
    <property type="protein sequence ID" value="ANJ27331.1"/>
    <property type="molecule type" value="Genomic_DNA"/>
</dbReference>
<dbReference type="OrthoDB" id="9950201at2"/>
<dbReference type="STRING" id="453304.ATC03_11995"/>
<protein>
    <submittedName>
        <fullName evidence="2">Uncharacterized protein</fullName>
    </submittedName>
</protein>
<dbReference type="KEGG" id="agy:ATC03_11995"/>
<feature type="transmembrane region" description="Helical" evidence="1">
    <location>
        <begin position="79"/>
        <end position="99"/>
    </location>
</feature>
<keyword evidence="1" id="KW-0812">Transmembrane</keyword>
<evidence type="ECO:0000313" key="2">
    <source>
        <dbReference type="EMBL" id="ANJ27331.1"/>
    </source>
</evidence>
<keyword evidence="1" id="KW-0472">Membrane</keyword>
<name>A0A191WGE6_9MICO</name>
<evidence type="ECO:0000256" key="1">
    <source>
        <dbReference type="SAM" id="Phobius"/>
    </source>
</evidence>
<sequence length="141" mass="14578">MSRIETPLPPQRLHLALIAVLLIIGTALAMLLAHSYESSHAATGTLNTASIEVALQADSADDLPTATPTERDAVPIGDSLALCISIGLGCVTALLMVLLRLRRPPSIAAAAALIATPLSRVLSTPAWTPAPTLTALCISRV</sequence>
<reference evidence="2 3" key="1">
    <citation type="journal article" date="2016" name="Int. J. Syst. Evol. Microbiol.">
        <title>Agromyces aureus sp. nov., isolated from the rhizosphere of Salix caprea L. grown in a heavy-metal-contaminated soil.</title>
        <authorList>
            <person name="Corretto E."/>
            <person name="Antonielli L."/>
            <person name="Sessitsch A."/>
            <person name="Compant S."/>
            <person name="Gorfer M."/>
            <person name="Kuffner M."/>
            <person name="Brader G."/>
        </authorList>
    </citation>
    <scope>NUCLEOTIDE SEQUENCE [LARGE SCALE GENOMIC DNA]</scope>
    <source>
        <strain evidence="2 3">AR33</strain>
    </source>
</reference>
<dbReference type="Proteomes" id="UP000078437">
    <property type="component" value="Chromosome"/>
</dbReference>
<proteinExistence type="predicted"/>
<keyword evidence="1" id="KW-1133">Transmembrane helix</keyword>
<dbReference type="RefSeq" id="WP_067877322.1">
    <property type="nucleotide sequence ID" value="NZ_CP013979.1"/>
</dbReference>
<feature type="transmembrane region" description="Helical" evidence="1">
    <location>
        <begin position="12"/>
        <end position="33"/>
    </location>
</feature>
<dbReference type="AlphaFoldDB" id="A0A191WGE6"/>
<gene>
    <name evidence="2" type="ORF">ATC03_11995</name>
</gene>
<organism evidence="2 3">
    <name type="scientific">Agromyces aureus</name>
    <dbReference type="NCBI Taxonomy" id="453304"/>
    <lineage>
        <taxon>Bacteria</taxon>
        <taxon>Bacillati</taxon>
        <taxon>Actinomycetota</taxon>
        <taxon>Actinomycetes</taxon>
        <taxon>Micrococcales</taxon>
        <taxon>Microbacteriaceae</taxon>
        <taxon>Agromyces</taxon>
    </lineage>
</organism>
<evidence type="ECO:0000313" key="3">
    <source>
        <dbReference type="Proteomes" id="UP000078437"/>
    </source>
</evidence>